<reference evidence="8 9" key="1">
    <citation type="submission" date="2016-04" db="EMBL/GenBank/DDBJ databases">
        <title>The genome of Intoshia linei affirms orthonectids as highly simplified spiralians.</title>
        <authorList>
            <person name="Mikhailov K.V."/>
            <person name="Slusarev G.S."/>
            <person name="Nikitin M.A."/>
            <person name="Logacheva M.D."/>
            <person name="Penin A."/>
            <person name="Aleoshin V."/>
            <person name="Panchin Y.V."/>
        </authorList>
    </citation>
    <scope>NUCLEOTIDE SEQUENCE [LARGE SCALE GENOMIC DNA]</scope>
    <source>
        <strain evidence="8">Intl2013</strain>
        <tissue evidence="8">Whole animal</tissue>
    </source>
</reference>
<keyword evidence="4" id="KW-0862">Zinc</keyword>
<dbReference type="InterPro" id="IPR027370">
    <property type="entry name" value="Znf-RING_euk"/>
</dbReference>
<dbReference type="PANTHER" id="PTHR25462:SF285">
    <property type="entry name" value="RING-TYPE DOMAIN-CONTAINING PROTEIN"/>
    <property type="match status" value="1"/>
</dbReference>
<dbReference type="InterPro" id="IPR001841">
    <property type="entry name" value="Znf_RING"/>
</dbReference>
<dbReference type="Gene3D" id="2.60.40.10">
    <property type="entry name" value="Immunoglobulins"/>
    <property type="match status" value="1"/>
</dbReference>
<dbReference type="PROSITE" id="PS50089">
    <property type="entry name" value="ZF_RING_2"/>
    <property type="match status" value="1"/>
</dbReference>
<feature type="repeat" description="Filamin" evidence="5">
    <location>
        <begin position="408"/>
        <end position="481"/>
    </location>
</feature>
<dbReference type="Pfam" id="PF00630">
    <property type="entry name" value="Filamin"/>
    <property type="match status" value="1"/>
</dbReference>
<dbReference type="PANTHER" id="PTHR25462">
    <property type="entry name" value="BONUS, ISOFORM C-RELATED"/>
    <property type="match status" value="1"/>
</dbReference>
<sequence>MSEFDFMNTENICMDSRNNHLSKFNPTQISNIKEVKSNSVPSIMNGVDVLKSNVTENVSLNFKDFQQNFLTCTLCLNHYDEVYVPKLLPCSHTLCRPCIDGLINATDSDKIQYEPPNDNSEPNQNFIFVINCPVCRESIVVPRGGSIDFPPSFLINQLVDLMKSQRKDIIPLCKLHSSELLMYCETCDVIFCITCGEKGHGGSVGGSGVDARCIMLPFSLALKRMNEIVLYKGSLCLKNLDKANQSIQNELNLLNENTNCAIQSVNTVFDDLLHKIKKRRDGIIRKIKEIQNIKHASLNNHLKLVEERCNEIGRICNGESNYMQSNIHYVSKIVNDLNARLDQSNPLSLSRENTYISFEYKCNDSLKKIYNEISRLGKVKISTTFPILCELEFSNSAILNLETTAKVITYDCYGKRRKSGNDPICVKIKNDDSGMCINSYITDKENGEYNVNFTIKQSGSYSMYTTIFSRHIKNSPLKFFVKNVNNPISTLGKSTCKYFNTNVETELTKSVSLILKKGKIELKQPTCIRIGTDETIYILDTGSCQLKIFYHQDSETLKTRFINLPQMQNQGATSMDLINENTILMSNWKKNAIYEIFFEESAEISKVIEHTRLLEPTQLSIRPDKLVFSVLNHENSQILIFTCEGDLIGVISRSFELTINVNCLHTTNKYILLGTNTIEFYCFDIFDKDADCITEITANTDNEFTQKICSLYDQTDSLIFKPSLTSSRCNSISSLKPTEKSNLTKLNPKFLQYKQITVDSKDNILCLFFYKRKFYIRLFSSSATHIFDIQSDDKERIKFAGGIVCDKNGQLHVCDLFENVVKTFRYV</sequence>
<dbReference type="EMBL" id="LWCA01000009">
    <property type="protein sequence ID" value="OAF72007.1"/>
    <property type="molecule type" value="Genomic_DNA"/>
</dbReference>
<keyword evidence="2" id="KW-0677">Repeat</keyword>
<dbReference type="Pfam" id="PF13445">
    <property type="entry name" value="zf-RING_UBOX"/>
    <property type="match status" value="1"/>
</dbReference>
<evidence type="ECO:0000256" key="2">
    <source>
        <dbReference type="ARBA" id="ARBA00022737"/>
    </source>
</evidence>
<dbReference type="InterPro" id="IPR014756">
    <property type="entry name" value="Ig_E-set"/>
</dbReference>
<keyword evidence="9" id="KW-1185">Reference proteome</keyword>
<dbReference type="PROSITE" id="PS00518">
    <property type="entry name" value="ZF_RING_1"/>
    <property type="match status" value="1"/>
</dbReference>
<evidence type="ECO:0000256" key="6">
    <source>
        <dbReference type="PROSITE-ProRule" id="PRU00175"/>
    </source>
</evidence>
<dbReference type="Gene3D" id="2.120.10.30">
    <property type="entry name" value="TolB, C-terminal domain"/>
    <property type="match status" value="1"/>
</dbReference>
<keyword evidence="1" id="KW-0479">Metal-binding</keyword>
<dbReference type="AlphaFoldDB" id="A0A177BCI1"/>
<dbReference type="InterPro" id="IPR011042">
    <property type="entry name" value="6-blade_b-propeller_TolB-like"/>
</dbReference>
<evidence type="ECO:0000256" key="5">
    <source>
        <dbReference type="PROSITE-ProRule" id="PRU00087"/>
    </source>
</evidence>
<evidence type="ECO:0000313" key="9">
    <source>
        <dbReference type="Proteomes" id="UP000078046"/>
    </source>
</evidence>
<organism evidence="8 9">
    <name type="scientific">Intoshia linei</name>
    <dbReference type="NCBI Taxonomy" id="1819745"/>
    <lineage>
        <taxon>Eukaryota</taxon>
        <taxon>Metazoa</taxon>
        <taxon>Spiralia</taxon>
        <taxon>Lophotrochozoa</taxon>
        <taxon>Mesozoa</taxon>
        <taxon>Orthonectida</taxon>
        <taxon>Rhopaluridae</taxon>
        <taxon>Intoshia</taxon>
    </lineage>
</organism>
<accession>A0A177BCI1</accession>
<dbReference type="SUPFAM" id="SSF101898">
    <property type="entry name" value="NHL repeat"/>
    <property type="match status" value="1"/>
</dbReference>
<gene>
    <name evidence="8" type="ORF">A3Q56_00197</name>
</gene>
<dbReference type="SUPFAM" id="SSF57850">
    <property type="entry name" value="RING/U-box"/>
    <property type="match status" value="1"/>
</dbReference>
<evidence type="ECO:0000256" key="1">
    <source>
        <dbReference type="ARBA" id="ARBA00022723"/>
    </source>
</evidence>
<dbReference type="Gene3D" id="3.30.40.10">
    <property type="entry name" value="Zinc/RING finger domain, C3HC4 (zinc finger)"/>
    <property type="match status" value="1"/>
</dbReference>
<dbReference type="InterPro" id="IPR047153">
    <property type="entry name" value="TRIM45/56/19-like"/>
</dbReference>
<dbReference type="PROSITE" id="PS50194">
    <property type="entry name" value="FILAMIN_REPEAT"/>
    <property type="match status" value="1"/>
</dbReference>
<dbReference type="InterPro" id="IPR017907">
    <property type="entry name" value="Znf_RING_CS"/>
</dbReference>
<proteinExistence type="predicted"/>
<dbReference type="GO" id="GO:0061630">
    <property type="term" value="F:ubiquitin protein ligase activity"/>
    <property type="evidence" value="ECO:0007669"/>
    <property type="project" value="TreeGrafter"/>
</dbReference>
<keyword evidence="3 6" id="KW-0863">Zinc-finger</keyword>
<dbReference type="SMART" id="SM00184">
    <property type="entry name" value="RING"/>
    <property type="match status" value="1"/>
</dbReference>
<comment type="caution">
    <text evidence="8">The sequence shown here is derived from an EMBL/GenBank/DDBJ whole genome shotgun (WGS) entry which is preliminary data.</text>
</comment>
<dbReference type="InterPro" id="IPR017868">
    <property type="entry name" value="Filamin/ABP280_repeat-like"/>
</dbReference>
<dbReference type="OrthoDB" id="252722at2759"/>
<evidence type="ECO:0000259" key="7">
    <source>
        <dbReference type="PROSITE" id="PS50089"/>
    </source>
</evidence>
<dbReference type="GO" id="GO:0008270">
    <property type="term" value="F:zinc ion binding"/>
    <property type="evidence" value="ECO:0007669"/>
    <property type="project" value="UniProtKB-KW"/>
</dbReference>
<name>A0A177BCI1_9BILA</name>
<dbReference type="SUPFAM" id="SSF57845">
    <property type="entry name" value="B-box zinc-binding domain"/>
    <property type="match status" value="1"/>
</dbReference>
<dbReference type="InterPro" id="IPR013083">
    <property type="entry name" value="Znf_RING/FYVE/PHD"/>
</dbReference>
<evidence type="ECO:0000313" key="8">
    <source>
        <dbReference type="EMBL" id="OAF72007.1"/>
    </source>
</evidence>
<evidence type="ECO:0000256" key="4">
    <source>
        <dbReference type="ARBA" id="ARBA00022833"/>
    </source>
</evidence>
<feature type="domain" description="RING-type" evidence="7">
    <location>
        <begin position="72"/>
        <end position="136"/>
    </location>
</feature>
<protein>
    <submittedName>
        <fullName evidence="8">E3 ubiquitin-protein ligase TRIM63</fullName>
    </submittedName>
</protein>
<dbReference type="InterPro" id="IPR013783">
    <property type="entry name" value="Ig-like_fold"/>
</dbReference>
<evidence type="ECO:0000256" key="3">
    <source>
        <dbReference type="ARBA" id="ARBA00022771"/>
    </source>
</evidence>
<dbReference type="SUPFAM" id="SSF81296">
    <property type="entry name" value="E set domains"/>
    <property type="match status" value="1"/>
</dbReference>
<dbReference type="GO" id="GO:0005654">
    <property type="term" value="C:nucleoplasm"/>
    <property type="evidence" value="ECO:0007669"/>
    <property type="project" value="TreeGrafter"/>
</dbReference>
<dbReference type="Proteomes" id="UP000078046">
    <property type="component" value="Unassembled WGS sequence"/>
</dbReference>